<name>A0A451A452_9GAMM</name>
<reference evidence="1" key="1">
    <citation type="submission" date="2019-02" db="EMBL/GenBank/DDBJ databases">
        <authorList>
            <person name="Gruber-Vodicka R. H."/>
            <person name="Seah K. B. B."/>
        </authorList>
    </citation>
    <scope>NUCLEOTIDE SEQUENCE</scope>
    <source>
        <strain evidence="1">BECK_BZ126</strain>
    </source>
</reference>
<accession>A0A451A452</accession>
<dbReference type="EMBL" id="CAADFW010000050">
    <property type="protein sequence ID" value="VFK60801.1"/>
    <property type="molecule type" value="Genomic_DNA"/>
</dbReference>
<organism evidence="1">
    <name type="scientific">Candidatus Kentrum sp. TC</name>
    <dbReference type="NCBI Taxonomy" id="2126339"/>
    <lineage>
        <taxon>Bacteria</taxon>
        <taxon>Pseudomonadati</taxon>
        <taxon>Pseudomonadota</taxon>
        <taxon>Gammaproteobacteria</taxon>
        <taxon>Candidatus Kentrum</taxon>
    </lineage>
</organism>
<evidence type="ECO:0000313" key="1">
    <source>
        <dbReference type="EMBL" id="VFK60801.1"/>
    </source>
</evidence>
<dbReference type="AlphaFoldDB" id="A0A451A452"/>
<gene>
    <name evidence="1" type="ORF">BECKTC1821F_GA0114240_10505</name>
</gene>
<proteinExistence type="predicted"/>
<sequence length="81" mass="9192">MVVRRGARKKFNEGIQGSSANIYPALTDETTSSLWPRWKSACSDIIKETALEMASFFTRFYRNTSSSSLHHHLITLSTQLL</sequence>
<protein>
    <submittedName>
        <fullName evidence="1">Uncharacterized protein</fullName>
    </submittedName>
</protein>